<comment type="catalytic activity">
    <reaction evidence="3">
        <text>[thioredoxin]-dithiol + NADP(+) = [thioredoxin]-disulfide + NADPH + H(+)</text>
        <dbReference type="Rhea" id="RHEA:20345"/>
        <dbReference type="Rhea" id="RHEA-COMP:10698"/>
        <dbReference type="Rhea" id="RHEA-COMP:10700"/>
        <dbReference type="ChEBI" id="CHEBI:15378"/>
        <dbReference type="ChEBI" id="CHEBI:29950"/>
        <dbReference type="ChEBI" id="CHEBI:50058"/>
        <dbReference type="ChEBI" id="CHEBI:57783"/>
        <dbReference type="ChEBI" id="CHEBI:58349"/>
        <dbReference type="EC" id="1.8.1.9"/>
    </reaction>
</comment>
<dbReference type="PRINTS" id="PR00469">
    <property type="entry name" value="PNDRDTASEII"/>
</dbReference>
<dbReference type="InterPro" id="IPR050097">
    <property type="entry name" value="Ferredoxin-NADP_redctase_2"/>
</dbReference>
<dbReference type="EMBL" id="JACCHL010000001">
    <property type="protein sequence ID" value="NYH55343.1"/>
    <property type="molecule type" value="Genomic_DNA"/>
</dbReference>
<dbReference type="PRINTS" id="PR00368">
    <property type="entry name" value="FADPNR"/>
</dbReference>
<dbReference type="Gene3D" id="3.50.50.60">
    <property type="entry name" value="FAD/NAD(P)-binding domain"/>
    <property type="match status" value="2"/>
</dbReference>
<evidence type="ECO:0000313" key="5">
    <source>
        <dbReference type="EMBL" id="NYH55343.1"/>
    </source>
</evidence>
<organism evidence="5 6">
    <name type="scientific">Nocardiopsis sinuspersici</name>
    <dbReference type="NCBI Taxonomy" id="501010"/>
    <lineage>
        <taxon>Bacteria</taxon>
        <taxon>Bacillati</taxon>
        <taxon>Actinomycetota</taxon>
        <taxon>Actinomycetes</taxon>
        <taxon>Streptosporangiales</taxon>
        <taxon>Nocardiopsidaceae</taxon>
        <taxon>Nocardiopsis</taxon>
    </lineage>
</organism>
<feature type="domain" description="FAD/NAD(P)-binding" evidence="4">
    <location>
        <begin position="14"/>
        <end position="295"/>
    </location>
</feature>
<reference evidence="5 6" key="1">
    <citation type="submission" date="2020-07" db="EMBL/GenBank/DDBJ databases">
        <title>Sequencing the genomes of 1000 actinobacteria strains.</title>
        <authorList>
            <person name="Klenk H.-P."/>
        </authorList>
    </citation>
    <scope>NUCLEOTIDE SEQUENCE [LARGE SCALE GENOMIC DNA]</scope>
    <source>
        <strain evidence="5 6">DSM 45278</strain>
    </source>
</reference>
<name>A0A7Y9XGM6_9ACTN</name>
<dbReference type="Pfam" id="PF07992">
    <property type="entry name" value="Pyr_redox_2"/>
    <property type="match status" value="1"/>
</dbReference>
<dbReference type="GO" id="GO:0004791">
    <property type="term" value="F:thioredoxin-disulfide reductase (NADPH) activity"/>
    <property type="evidence" value="ECO:0007669"/>
    <property type="project" value="UniProtKB-EC"/>
</dbReference>
<dbReference type="AlphaFoldDB" id="A0A7Y9XGM6"/>
<keyword evidence="1" id="KW-0285">Flavoprotein</keyword>
<comment type="caution">
    <text evidence="5">The sequence shown here is derived from an EMBL/GenBank/DDBJ whole genome shotgun (WGS) entry which is preliminary data.</text>
</comment>
<dbReference type="PANTHER" id="PTHR48105">
    <property type="entry name" value="THIOREDOXIN REDUCTASE 1-RELATED-RELATED"/>
    <property type="match status" value="1"/>
</dbReference>
<accession>A0A7Y9XGM6</accession>
<dbReference type="Proteomes" id="UP000584931">
    <property type="component" value="Unassembled WGS sequence"/>
</dbReference>
<dbReference type="RefSeq" id="WP_179811445.1">
    <property type="nucleotide sequence ID" value="NZ_JACCHL010000001.1"/>
</dbReference>
<sequence length="327" mass="34118">MDTTAPHNAIADHYEVVVIGGGAAGLSGALALSRARRSVLVVDEGRPRNAPAAGVHTFLTREGTPPAQLLEIGRAEITGYGAQVRTGRVVHARARDEGGFDVHLEDGAALTADRLLVATGLVDELPPIPGLAERWGRDVLHCPYCHGWEVRDEAIGVVATNAMAVHQALLWRQWSSRVTLLQHGGADLDRGERDRLRARGVGVVAGPVSRVLTEDDRLVGVETADGATVELRALVVATYLRARVRGLEGLGLKVVQAQAMGQVVGTQVETDAMGATNVPGVWAAGNAATPFDQVVGGAAAGLRAGAAINADLVAEQTRRAVEALPAA</sequence>
<evidence type="ECO:0000259" key="4">
    <source>
        <dbReference type="Pfam" id="PF07992"/>
    </source>
</evidence>
<keyword evidence="2" id="KW-0560">Oxidoreductase</keyword>
<proteinExistence type="predicted"/>
<dbReference type="InterPro" id="IPR023753">
    <property type="entry name" value="FAD/NAD-binding_dom"/>
</dbReference>
<protein>
    <submittedName>
        <fullName evidence="5">Thioredoxin reductase</fullName>
    </submittedName>
</protein>
<evidence type="ECO:0000313" key="6">
    <source>
        <dbReference type="Proteomes" id="UP000584931"/>
    </source>
</evidence>
<evidence type="ECO:0000256" key="3">
    <source>
        <dbReference type="ARBA" id="ARBA00048132"/>
    </source>
</evidence>
<dbReference type="InterPro" id="IPR036188">
    <property type="entry name" value="FAD/NAD-bd_sf"/>
</dbReference>
<evidence type="ECO:0000256" key="1">
    <source>
        <dbReference type="ARBA" id="ARBA00022630"/>
    </source>
</evidence>
<dbReference type="SUPFAM" id="SSF51905">
    <property type="entry name" value="FAD/NAD(P)-binding domain"/>
    <property type="match status" value="1"/>
</dbReference>
<evidence type="ECO:0000256" key="2">
    <source>
        <dbReference type="ARBA" id="ARBA00023002"/>
    </source>
</evidence>
<gene>
    <name evidence="5" type="ORF">HNR06_004932</name>
</gene>